<dbReference type="PANTHER" id="PTHR15744:SF0">
    <property type="entry name" value="KH HOMOLOGY DOMAIN-CONTAINING PROTEIN 4"/>
    <property type="match status" value="1"/>
</dbReference>
<evidence type="ECO:0000313" key="4">
    <source>
        <dbReference type="EMBL" id="KAK9837508.1"/>
    </source>
</evidence>
<dbReference type="EMBL" id="JALJOU010000021">
    <property type="protein sequence ID" value="KAK9837508.1"/>
    <property type="molecule type" value="Genomic_DNA"/>
</dbReference>
<dbReference type="InterPro" id="IPR056149">
    <property type="entry name" value="PRP5/DDX46/KHDC4_KH"/>
</dbReference>
<dbReference type="Pfam" id="PF22675">
    <property type="entry name" value="KH-I_KHDC4-BBP"/>
    <property type="match status" value="1"/>
</dbReference>
<feature type="compositionally biased region" description="Low complexity" evidence="1">
    <location>
        <begin position="318"/>
        <end position="346"/>
    </location>
</feature>
<dbReference type="Proteomes" id="UP001445335">
    <property type="component" value="Unassembled WGS sequence"/>
</dbReference>
<evidence type="ECO:0008006" key="6">
    <source>
        <dbReference type="Google" id="ProtNLM"/>
    </source>
</evidence>
<dbReference type="SUPFAM" id="SSF54791">
    <property type="entry name" value="Eukaryotic type KH-domain (KH-domain type I)"/>
    <property type="match status" value="1"/>
</dbReference>
<dbReference type="InterPro" id="IPR055256">
    <property type="entry name" value="KH_1_KHDC4/BBP-like"/>
</dbReference>
<evidence type="ECO:0000259" key="3">
    <source>
        <dbReference type="Pfam" id="PF23469"/>
    </source>
</evidence>
<dbReference type="PANTHER" id="PTHR15744">
    <property type="entry name" value="BLOM7"/>
    <property type="match status" value="1"/>
</dbReference>
<dbReference type="Pfam" id="PF23469">
    <property type="entry name" value="KH_12"/>
    <property type="match status" value="1"/>
</dbReference>
<name>A0AAW1RVS9_9CHLO</name>
<reference evidence="4 5" key="1">
    <citation type="journal article" date="2024" name="Nat. Commun.">
        <title>Phylogenomics reveals the evolutionary origins of lichenization in chlorophyte algae.</title>
        <authorList>
            <person name="Puginier C."/>
            <person name="Libourel C."/>
            <person name="Otte J."/>
            <person name="Skaloud P."/>
            <person name="Haon M."/>
            <person name="Grisel S."/>
            <person name="Petersen M."/>
            <person name="Berrin J.G."/>
            <person name="Delaux P.M."/>
            <person name="Dal Grande F."/>
            <person name="Keller J."/>
        </authorList>
    </citation>
    <scope>NUCLEOTIDE SEQUENCE [LARGE SCALE GENOMIC DNA]</scope>
    <source>
        <strain evidence="4 5">SAG 245.80</strain>
    </source>
</reference>
<dbReference type="GO" id="GO:0003723">
    <property type="term" value="F:RNA binding"/>
    <property type="evidence" value="ECO:0007669"/>
    <property type="project" value="InterPro"/>
</dbReference>
<feature type="domain" description="ATP-dependent RNA helicase PRP5/DDX46/KHDC4 KH" evidence="3">
    <location>
        <begin position="82"/>
        <end position="171"/>
    </location>
</feature>
<feature type="region of interest" description="Disordered" evidence="1">
    <location>
        <begin position="316"/>
        <end position="461"/>
    </location>
</feature>
<accession>A0AAW1RVS9</accession>
<feature type="compositionally biased region" description="Basic and acidic residues" evidence="1">
    <location>
        <begin position="75"/>
        <end position="106"/>
    </location>
</feature>
<proteinExistence type="predicted"/>
<dbReference type="GO" id="GO:0005634">
    <property type="term" value="C:nucleus"/>
    <property type="evidence" value="ECO:0007669"/>
    <property type="project" value="InterPro"/>
</dbReference>
<sequence length="461" mass="47199">MAEGRKRRKWDVAAPEGIPTAPFAAVRPGVPLDEETRARARQGAAAIVAKINQELLAQGKVPSGMHVLMPGGRSAGDRQDVDKDVSINDAPPDTRHFLTRRPTQDDIGRRTGTVLTVRGRYYPPGVPREERDPPLLLHIAPGASHLEDDPVRQRSVEAAAAEVHAILQGARPPRGSGPTYRAPGALAAAANARPPDLPAGGLAGAGAPPRPSVAGVPPPSYNGGAPAAGPLTITVPVGIEAGPEFGLAARLRGPEGSFLAHISRETGAAVALRGRGAGGADEGPAPLHVAVAAPSAKAAESARGLAQSLIDTVRRDAAAQAPAQMRAQAQPQASAPAQSQGAPRPAVGGDASMGAEEQRRKRFREFKEEPRQAPVNPYAQPPPDAAALGPMMGPAPRPAADPNLMGPPAPKVMAAPPPRAPQGNGMVPPPPRVPQGGGAVRLASDGANPLNSLLGAYTDDE</sequence>
<dbReference type="InterPro" id="IPR036612">
    <property type="entry name" value="KH_dom_type_1_sf"/>
</dbReference>
<keyword evidence="5" id="KW-1185">Reference proteome</keyword>
<feature type="domain" description="KHDC4/BBP-like KH-domain type I" evidence="2">
    <location>
        <begin position="242"/>
        <end position="311"/>
    </location>
</feature>
<gene>
    <name evidence="4" type="ORF">WJX81_007444</name>
</gene>
<organism evidence="4 5">
    <name type="scientific">Elliptochloris bilobata</name>
    <dbReference type="NCBI Taxonomy" id="381761"/>
    <lineage>
        <taxon>Eukaryota</taxon>
        <taxon>Viridiplantae</taxon>
        <taxon>Chlorophyta</taxon>
        <taxon>core chlorophytes</taxon>
        <taxon>Trebouxiophyceae</taxon>
        <taxon>Trebouxiophyceae incertae sedis</taxon>
        <taxon>Elliptochloris clade</taxon>
        <taxon>Elliptochloris</taxon>
    </lineage>
</organism>
<dbReference type="AlphaFoldDB" id="A0AAW1RVS9"/>
<dbReference type="InterPro" id="IPR031121">
    <property type="entry name" value="RIK/BLOM7"/>
</dbReference>
<protein>
    <recommendedName>
        <fullName evidence="6">K Homology domain-containing protein</fullName>
    </recommendedName>
</protein>
<dbReference type="Gene3D" id="3.30.1370.10">
    <property type="entry name" value="K Homology domain, type 1"/>
    <property type="match status" value="1"/>
</dbReference>
<evidence type="ECO:0000259" key="2">
    <source>
        <dbReference type="Pfam" id="PF22675"/>
    </source>
</evidence>
<feature type="compositionally biased region" description="Pro residues" evidence="1">
    <location>
        <begin position="393"/>
        <end position="420"/>
    </location>
</feature>
<evidence type="ECO:0000256" key="1">
    <source>
        <dbReference type="SAM" id="MobiDB-lite"/>
    </source>
</evidence>
<comment type="caution">
    <text evidence="4">The sequence shown here is derived from an EMBL/GenBank/DDBJ whole genome shotgun (WGS) entry which is preliminary data.</text>
</comment>
<feature type="region of interest" description="Disordered" evidence="1">
    <location>
        <begin position="66"/>
        <end position="106"/>
    </location>
</feature>
<evidence type="ECO:0000313" key="5">
    <source>
        <dbReference type="Proteomes" id="UP001445335"/>
    </source>
</evidence>